<dbReference type="PROSITE" id="PS50404">
    <property type="entry name" value="GST_NTER"/>
    <property type="match status" value="1"/>
</dbReference>
<keyword evidence="4" id="KW-1185">Reference proteome</keyword>
<dbReference type="InterPro" id="IPR010987">
    <property type="entry name" value="Glutathione-S-Trfase_C-like"/>
</dbReference>
<dbReference type="PANTHER" id="PTHR11571:SF252">
    <property type="entry name" value="GLUTATHIONE S-TRANSFERASE"/>
    <property type="match status" value="1"/>
</dbReference>
<organism evidence="3 4">
    <name type="scientific">Ostreobium quekettii</name>
    <dbReference type="NCBI Taxonomy" id="121088"/>
    <lineage>
        <taxon>Eukaryota</taxon>
        <taxon>Viridiplantae</taxon>
        <taxon>Chlorophyta</taxon>
        <taxon>core chlorophytes</taxon>
        <taxon>Ulvophyceae</taxon>
        <taxon>TCBD clade</taxon>
        <taxon>Bryopsidales</taxon>
        <taxon>Ostreobineae</taxon>
        <taxon>Ostreobiaceae</taxon>
        <taxon>Ostreobium</taxon>
    </lineage>
</organism>
<accession>A0A8S1JA38</accession>
<dbReference type="PROSITE" id="PS50405">
    <property type="entry name" value="GST_CTER"/>
    <property type="match status" value="1"/>
</dbReference>
<feature type="domain" description="GST C-terminal" evidence="2">
    <location>
        <begin position="119"/>
        <end position="247"/>
    </location>
</feature>
<dbReference type="OrthoDB" id="414243at2759"/>
<evidence type="ECO:0000259" key="2">
    <source>
        <dbReference type="PROSITE" id="PS50405"/>
    </source>
</evidence>
<evidence type="ECO:0000313" key="3">
    <source>
        <dbReference type="EMBL" id="CAD7702315.1"/>
    </source>
</evidence>
<dbReference type="InterPro" id="IPR036249">
    <property type="entry name" value="Thioredoxin-like_sf"/>
</dbReference>
<name>A0A8S1JA38_9CHLO</name>
<dbReference type="GO" id="GO:0006749">
    <property type="term" value="P:glutathione metabolic process"/>
    <property type="evidence" value="ECO:0007669"/>
    <property type="project" value="TreeGrafter"/>
</dbReference>
<dbReference type="CDD" id="cd03039">
    <property type="entry name" value="GST_N_Sigma_like"/>
    <property type="match status" value="1"/>
</dbReference>
<dbReference type="InterPro" id="IPR040079">
    <property type="entry name" value="Glutathione_S-Trfase"/>
</dbReference>
<dbReference type="SFLD" id="SFLDG01205">
    <property type="entry name" value="AMPS.1"/>
    <property type="match status" value="1"/>
</dbReference>
<dbReference type="GO" id="GO:0004364">
    <property type="term" value="F:glutathione transferase activity"/>
    <property type="evidence" value="ECO:0007669"/>
    <property type="project" value="TreeGrafter"/>
</dbReference>
<dbReference type="SFLD" id="SFLDG00363">
    <property type="entry name" value="AMPS_(cytGST):_Alpha-__Mu-__Pi"/>
    <property type="match status" value="1"/>
</dbReference>
<evidence type="ECO:0008006" key="5">
    <source>
        <dbReference type="Google" id="ProtNLM"/>
    </source>
</evidence>
<comment type="caution">
    <text evidence="3">The sequence shown here is derived from an EMBL/GenBank/DDBJ whole genome shotgun (WGS) entry which is preliminary data.</text>
</comment>
<evidence type="ECO:0000313" key="4">
    <source>
        <dbReference type="Proteomes" id="UP000708148"/>
    </source>
</evidence>
<dbReference type="Gene3D" id="3.40.30.10">
    <property type="entry name" value="Glutaredoxin"/>
    <property type="match status" value="1"/>
</dbReference>
<dbReference type="PANTHER" id="PTHR11571">
    <property type="entry name" value="GLUTATHIONE S-TRANSFERASE"/>
    <property type="match status" value="1"/>
</dbReference>
<dbReference type="InterPro" id="IPR036282">
    <property type="entry name" value="Glutathione-S-Trfase_C_sf"/>
</dbReference>
<protein>
    <recommendedName>
        <fullName evidence="5">Glutathione S-transferase</fullName>
    </recommendedName>
</protein>
<sequence length="247" mass="27207">MAIRERLNLAVSTLRVDSLQAQACRRQQARCAHQPLPMAPSLRLTYFDFMGRAEPIRLALSIGGVPFQDERLTLNDFAALKPSLPFAQLPVIDVGGESLAQAPAILRYAGKLSGLLPRDPIAAMRADEIIFAVQDAIADFGPSTAEREAARRLEMRRALAAETLPGRLEMIERRIRGRGTEYCAGEEMTVADLSVYCFFRVMRGGDGALEGIPTGLVDAYEEICAVCGRVEAHPKVREWNDAHRKGE</sequence>
<dbReference type="SUPFAM" id="SSF52833">
    <property type="entry name" value="Thioredoxin-like"/>
    <property type="match status" value="1"/>
</dbReference>
<dbReference type="SUPFAM" id="SSF47616">
    <property type="entry name" value="GST C-terminal domain-like"/>
    <property type="match status" value="1"/>
</dbReference>
<dbReference type="Proteomes" id="UP000708148">
    <property type="component" value="Unassembled WGS sequence"/>
</dbReference>
<dbReference type="EMBL" id="CAJHUC010001783">
    <property type="protein sequence ID" value="CAD7702315.1"/>
    <property type="molecule type" value="Genomic_DNA"/>
</dbReference>
<feature type="domain" description="GST N-terminal" evidence="1">
    <location>
        <begin position="40"/>
        <end position="117"/>
    </location>
</feature>
<dbReference type="InterPro" id="IPR004045">
    <property type="entry name" value="Glutathione_S-Trfase_N"/>
</dbReference>
<proteinExistence type="predicted"/>
<dbReference type="Pfam" id="PF02798">
    <property type="entry name" value="GST_N"/>
    <property type="match status" value="1"/>
</dbReference>
<reference evidence="3" key="1">
    <citation type="submission" date="2020-12" db="EMBL/GenBank/DDBJ databases">
        <authorList>
            <person name="Iha C."/>
        </authorList>
    </citation>
    <scope>NUCLEOTIDE SEQUENCE</scope>
</reference>
<dbReference type="CDD" id="cd03192">
    <property type="entry name" value="GST_C_Sigma_like"/>
    <property type="match status" value="1"/>
</dbReference>
<dbReference type="SFLD" id="SFLDS00019">
    <property type="entry name" value="Glutathione_Transferase_(cytos"/>
    <property type="match status" value="1"/>
</dbReference>
<dbReference type="InterPro" id="IPR004046">
    <property type="entry name" value="GST_C"/>
</dbReference>
<dbReference type="InterPro" id="IPR050213">
    <property type="entry name" value="GST_superfamily"/>
</dbReference>
<dbReference type="Gene3D" id="1.20.1050.10">
    <property type="match status" value="1"/>
</dbReference>
<dbReference type="Pfam" id="PF14497">
    <property type="entry name" value="GST_C_3"/>
    <property type="match status" value="1"/>
</dbReference>
<gene>
    <name evidence="3" type="ORF">OSTQU699_LOCUS7672</name>
</gene>
<evidence type="ECO:0000259" key="1">
    <source>
        <dbReference type="PROSITE" id="PS50404"/>
    </source>
</evidence>
<dbReference type="AlphaFoldDB" id="A0A8S1JA38"/>